<dbReference type="OrthoDB" id="18996at10239"/>
<dbReference type="GeneID" id="40101447"/>
<dbReference type="KEGG" id="vg:40101447"/>
<dbReference type="RefSeq" id="YP_009624599.1">
    <property type="nucleotide sequence ID" value="NC_042123.1"/>
</dbReference>
<name>A0A2P1JSL2_9CAUD</name>
<keyword evidence="2" id="KW-1185">Reference proteome</keyword>
<protein>
    <submittedName>
        <fullName evidence="1">Uncharacterized protein</fullName>
    </submittedName>
</protein>
<evidence type="ECO:0000313" key="2">
    <source>
        <dbReference type="Proteomes" id="UP000240307"/>
    </source>
</evidence>
<accession>A0A2P1JSL2</accession>
<reference evidence="1 2" key="1">
    <citation type="submission" date="2018-02" db="EMBL/GenBank/DDBJ databases">
        <authorList>
            <person name="Waits A.C."/>
            <person name="Pillay I."/>
            <person name="Garlena R.A."/>
            <person name="Russell D.A."/>
            <person name="Pope W.H."/>
            <person name="Jacobs-Sera D."/>
            <person name="Hatfull G.F."/>
        </authorList>
    </citation>
    <scope>NUCLEOTIDE SEQUENCE [LARGE SCALE GENOMIC DNA]</scope>
</reference>
<evidence type="ECO:0000313" key="1">
    <source>
        <dbReference type="EMBL" id="AVO22111.1"/>
    </source>
</evidence>
<dbReference type="Proteomes" id="UP000240307">
    <property type="component" value="Segment"/>
</dbReference>
<organism evidence="1 2">
    <name type="scientific">Gordonia phage Waits</name>
    <dbReference type="NCBI Taxonomy" id="2108120"/>
    <lineage>
        <taxon>Viruses</taxon>
        <taxon>Duplodnaviria</taxon>
        <taxon>Heunggongvirae</taxon>
        <taxon>Uroviricota</taxon>
        <taxon>Caudoviricetes</taxon>
        <taxon>Soupsvirus</taxon>
        <taxon>Soupsvirus wait</taxon>
    </lineage>
</organism>
<gene>
    <name evidence="1" type="primary">84</name>
    <name evidence="1" type="ORF">PBI_WAITS_84</name>
</gene>
<dbReference type="EMBL" id="MH001454">
    <property type="protein sequence ID" value="AVO22111.1"/>
    <property type="molecule type" value="Genomic_DNA"/>
</dbReference>
<proteinExistence type="predicted"/>
<sequence>MTISADNQTTERDAALELWTFMYAHGLDFIPVFRVEDAAGPQSPEVSELISKLPTDLVVGFDKHVHRHHLAEYLRQEGW</sequence>